<reference evidence="1 2" key="1">
    <citation type="submission" date="2023-08" db="EMBL/GenBank/DDBJ databases">
        <title>Draft genome sequence of Algoriphagus taiwanensis.</title>
        <authorList>
            <person name="Takatani N."/>
            <person name="Hosokawa M."/>
            <person name="Sawabe T."/>
        </authorList>
    </citation>
    <scope>NUCLEOTIDE SEQUENCE [LARGE SCALE GENOMIC DNA]</scope>
    <source>
        <strain evidence="1 2">JCM 19755</strain>
    </source>
</reference>
<dbReference type="Gene3D" id="2.40.50.870">
    <property type="entry name" value="Protein of unknown function (DUF3299)"/>
    <property type="match status" value="1"/>
</dbReference>
<name>A0ABQ6Q0I0_9BACT</name>
<organism evidence="1 2">
    <name type="scientific">Algoriphagus taiwanensis</name>
    <dbReference type="NCBI Taxonomy" id="1445656"/>
    <lineage>
        <taxon>Bacteria</taxon>
        <taxon>Pseudomonadati</taxon>
        <taxon>Bacteroidota</taxon>
        <taxon>Cytophagia</taxon>
        <taxon>Cytophagales</taxon>
        <taxon>Cyclobacteriaceae</taxon>
        <taxon>Algoriphagus</taxon>
    </lineage>
</organism>
<dbReference type="EMBL" id="BTPE01000004">
    <property type="protein sequence ID" value="GMQ33025.1"/>
    <property type="molecule type" value="Genomic_DNA"/>
</dbReference>
<protein>
    <recommendedName>
        <fullName evidence="3">DUF3299 domain-containing protein</fullName>
    </recommendedName>
</protein>
<dbReference type="Proteomes" id="UP001307705">
    <property type="component" value="Unassembled WGS sequence"/>
</dbReference>
<proteinExistence type="predicted"/>
<evidence type="ECO:0000313" key="1">
    <source>
        <dbReference type="EMBL" id="GMQ33025.1"/>
    </source>
</evidence>
<gene>
    <name evidence="1" type="ORF">Ataiwa_12970</name>
</gene>
<comment type="caution">
    <text evidence="1">The sequence shown here is derived from an EMBL/GenBank/DDBJ whole genome shotgun (WGS) entry which is preliminary data.</text>
</comment>
<keyword evidence="2" id="KW-1185">Reference proteome</keyword>
<evidence type="ECO:0000313" key="2">
    <source>
        <dbReference type="Proteomes" id="UP001307705"/>
    </source>
</evidence>
<evidence type="ECO:0008006" key="3">
    <source>
        <dbReference type="Google" id="ProtNLM"/>
    </source>
</evidence>
<sequence length="165" mass="18818">MCTQKIATLLQKKHAMKFSAALLVCVFLFLGIWNGHGQSQPKEDLWTLFQRVPFKEKLNRDFGLYFFYPEFTEELKALKGKQVTLKGFFIPLDLQSSQTLILSKYPMAECFFCGAAGPESVAVIYLQSKPPRMKVDQIVEVRGILDLNASDVEEMTFIIRNATII</sequence>
<accession>A0ABQ6Q0I0</accession>